<sequence length="350" mass="37098">MYLIQCVAVCLLAPLVGAQSNNVPGAPQYMGATSGGIEPWPPGVGGSDDDEGFLAALKKPNLTGTYEFATPNISAPETEKPGEYTEESNSVLQGWSLSVALTAGVPFRENHYVAGELVLNTPKSLLTNMTMTDEGNSDRKNVSVADDWRLCIIQWGLGSKAYPSALRHDDGTCSSVLSPDCIRALQDEARSSRRCSAPRIQDLPACADDDTRPFQAGALAAWHSASRIREFPQGHAEMMAFATWPQPGGPGNLTAYNDMGTVAWPMLLTLRAGGPAARWSGLFCVRPTEAVNGSTLPVWEKKDEEEGGEGSGKGGEAEGQSDEEGAAINIVIDSVSMFGLGAVALAYLML</sequence>
<dbReference type="Proteomes" id="UP001446871">
    <property type="component" value="Unassembled WGS sequence"/>
</dbReference>
<dbReference type="EMBL" id="JAQQWM010000001">
    <property type="protein sequence ID" value="KAK8081249.1"/>
    <property type="molecule type" value="Genomic_DNA"/>
</dbReference>
<name>A0ABR1WCK7_9PEZI</name>
<protein>
    <submittedName>
        <fullName evidence="3">Uncharacterized protein</fullName>
    </submittedName>
</protein>
<evidence type="ECO:0000313" key="3">
    <source>
        <dbReference type="EMBL" id="KAK8081249.1"/>
    </source>
</evidence>
<feature type="chain" id="PRO_5045279902" evidence="2">
    <location>
        <begin position="19"/>
        <end position="350"/>
    </location>
</feature>
<evidence type="ECO:0000256" key="2">
    <source>
        <dbReference type="SAM" id="SignalP"/>
    </source>
</evidence>
<feature type="signal peptide" evidence="2">
    <location>
        <begin position="1"/>
        <end position="18"/>
    </location>
</feature>
<accession>A0ABR1WCK7</accession>
<evidence type="ECO:0000256" key="1">
    <source>
        <dbReference type="SAM" id="MobiDB-lite"/>
    </source>
</evidence>
<gene>
    <name evidence="3" type="ORF">PG996_000030</name>
</gene>
<keyword evidence="2" id="KW-0732">Signal</keyword>
<feature type="region of interest" description="Disordered" evidence="1">
    <location>
        <begin position="295"/>
        <end position="322"/>
    </location>
</feature>
<organism evidence="3 4">
    <name type="scientific">Apiospora saccharicola</name>
    <dbReference type="NCBI Taxonomy" id="335842"/>
    <lineage>
        <taxon>Eukaryota</taxon>
        <taxon>Fungi</taxon>
        <taxon>Dikarya</taxon>
        <taxon>Ascomycota</taxon>
        <taxon>Pezizomycotina</taxon>
        <taxon>Sordariomycetes</taxon>
        <taxon>Xylariomycetidae</taxon>
        <taxon>Amphisphaeriales</taxon>
        <taxon>Apiosporaceae</taxon>
        <taxon>Apiospora</taxon>
    </lineage>
</organism>
<reference evidence="3 4" key="1">
    <citation type="submission" date="2023-01" db="EMBL/GenBank/DDBJ databases">
        <title>Analysis of 21 Apiospora genomes using comparative genomics revels a genus with tremendous synthesis potential of carbohydrate active enzymes and secondary metabolites.</title>
        <authorList>
            <person name="Sorensen T."/>
        </authorList>
    </citation>
    <scope>NUCLEOTIDE SEQUENCE [LARGE SCALE GENOMIC DNA]</scope>
    <source>
        <strain evidence="3 4">CBS 83171</strain>
    </source>
</reference>
<comment type="caution">
    <text evidence="3">The sequence shown here is derived from an EMBL/GenBank/DDBJ whole genome shotgun (WGS) entry which is preliminary data.</text>
</comment>
<proteinExistence type="predicted"/>
<evidence type="ECO:0000313" key="4">
    <source>
        <dbReference type="Proteomes" id="UP001446871"/>
    </source>
</evidence>
<keyword evidence="4" id="KW-1185">Reference proteome</keyword>